<evidence type="ECO:0000259" key="3">
    <source>
        <dbReference type="PROSITE" id="PS50206"/>
    </source>
</evidence>
<evidence type="ECO:0000313" key="5">
    <source>
        <dbReference type="Proteomes" id="UP000199087"/>
    </source>
</evidence>
<evidence type="ECO:0000256" key="2">
    <source>
        <dbReference type="ARBA" id="ARBA00022737"/>
    </source>
</evidence>
<keyword evidence="2" id="KW-0677">Repeat</keyword>
<dbReference type="PANTHER" id="PTHR11364:SF27">
    <property type="entry name" value="SULFURTRANSFERASE"/>
    <property type="match status" value="1"/>
</dbReference>
<accession>A0A0U1P324</accession>
<dbReference type="Proteomes" id="UP000199087">
    <property type="component" value="Unassembled WGS sequence"/>
</dbReference>
<dbReference type="Pfam" id="PF00581">
    <property type="entry name" value="Rhodanese"/>
    <property type="match status" value="2"/>
</dbReference>
<dbReference type="RefSeq" id="WP_176699908.1">
    <property type="nucleotide sequence ID" value="NZ_CVRB01000005.1"/>
</dbReference>
<dbReference type="CDD" id="cd01448">
    <property type="entry name" value="TST_Repeat_1"/>
    <property type="match status" value="1"/>
</dbReference>
<protein>
    <submittedName>
        <fullName evidence="4">Thiosulfate sulfurtransferase</fullName>
    </submittedName>
</protein>
<organism evidence="4 5">
    <name type="scientific">Neobacillus massiliamazoniensis</name>
    <dbReference type="NCBI Taxonomy" id="1499688"/>
    <lineage>
        <taxon>Bacteria</taxon>
        <taxon>Bacillati</taxon>
        <taxon>Bacillota</taxon>
        <taxon>Bacilli</taxon>
        <taxon>Bacillales</taxon>
        <taxon>Bacillaceae</taxon>
        <taxon>Neobacillus</taxon>
    </lineage>
</organism>
<evidence type="ECO:0000256" key="1">
    <source>
        <dbReference type="ARBA" id="ARBA00022679"/>
    </source>
</evidence>
<dbReference type="GO" id="GO:0004792">
    <property type="term" value="F:thiosulfate-cyanide sulfurtransferase activity"/>
    <property type="evidence" value="ECO:0007669"/>
    <property type="project" value="InterPro"/>
</dbReference>
<dbReference type="InterPro" id="IPR001763">
    <property type="entry name" value="Rhodanese-like_dom"/>
</dbReference>
<name>A0A0U1P324_9BACI</name>
<dbReference type="CDD" id="cd01449">
    <property type="entry name" value="TST_Repeat_2"/>
    <property type="match status" value="1"/>
</dbReference>
<dbReference type="InterPro" id="IPR001307">
    <property type="entry name" value="Thiosulphate_STrfase_CS"/>
</dbReference>
<dbReference type="SMART" id="SM00450">
    <property type="entry name" value="RHOD"/>
    <property type="match status" value="2"/>
</dbReference>
<dbReference type="InterPro" id="IPR045078">
    <property type="entry name" value="TST/MPST-like"/>
</dbReference>
<keyword evidence="5" id="KW-1185">Reference proteome</keyword>
<sequence length="286" mass="32752">MIETLQRVFVPVQWVKEIIETDPISHNYVVVECSWGKPSEEYLEKHIPGAIHLDTDLIEEDINWNIRTPEEINDTLISLGISKSTRVVIYGKGESFARFAFVCIWAGVQNVHVIDGGLNAWISAGYRTEQGIVEPKPISEFGTKIPVHPEYLISWPTEILKAQKNPNFRLVSVRSWREFIGEVSGYSYINRSGEPKGAIWGHDEADYYNDDRTVKSLTEVEAMLSERDIRKGNEIAFYCGTGWRASLPFLILYENGWDNIKVYDGGWFVWQKDPELPVQIGSPREK</sequence>
<feature type="domain" description="Rhodanese" evidence="3">
    <location>
        <begin position="24"/>
        <end position="130"/>
    </location>
</feature>
<dbReference type="PANTHER" id="PTHR11364">
    <property type="entry name" value="THIOSULFATE SULFERTANSFERASE"/>
    <property type="match status" value="1"/>
</dbReference>
<proteinExistence type="predicted"/>
<dbReference type="InterPro" id="IPR036873">
    <property type="entry name" value="Rhodanese-like_dom_sf"/>
</dbReference>
<dbReference type="PROSITE" id="PS00380">
    <property type="entry name" value="RHODANESE_1"/>
    <property type="match status" value="1"/>
</dbReference>
<gene>
    <name evidence="4" type="ORF">BN000_04731</name>
</gene>
<evidence type="ECO:0000313" key="4">
    <source>
        <dbReference type="EMBL" id="CRK84685.1"/>
    </source>
</evidence>
<reference evidence="5" key="1">
    <citation type="submission" date="2015-05" db="EMBL/GenBank/DDBJ databases">
        <authorList>
            <person name="Urmite Genomes"/>
        </authorList>
    </citation>
    <scope>NUCLEOTIDE SEQUENCE [LARGE SCALE GENOMIC DNA]</scope>
    <source>
        <strain evidence="5">LF1</strain>
    </source>
</reference>
<feature type="domain" description="Rhodanese" evidence="3">
    <location>
        <begin position="164"/>
        <end position="279"/>
    </location>
</feature>
<dbReference type="SUPFAM" id="SSF52821">
    <property type="entry name" value="Rhodanese/Cell cycle control phosphatase"/>
    <property type="match status" value="2"/>
</dbReference>
<dbReference type="EMBL" id="CVRB01000005">
    <property type="protein sequence ID" value="CRK84685.1"/>
    <property type="molecule type" value="Genomic_DNA"/>
</dbReference>
<dbReference type="STRING" id="1499688.BN000_04731"/>
<dbReference type="PROSITE" id="PS50206">
    <property type="entry name" value="RHODANESE_3"/>
    <property type="match status" value="2"/>
</dbReference>
<dbReference type="Gene3D" id="3.40.250.10">
    <property type="entry name" value="Rhodanese-like domain"/>
    <property type="match status" value="2"/>
</dbReference>
<keyword evidence="1 4" id="KW-0808">Transferase</keyword>
<dbReference type="AlphaFoldDB" id="A0A0U1P324"/>